<comment type="caution">
    <text evidence="1">The sequence shown here is derived from an EMBL/GenBank/DDBJ whole genome shotgun (WGS) entry which is preliminary data.</text>
</comment>
<accession>A0AAW0JHV2</accession>
<proteinExistence type="predicted"/>
<keyword evidence="2" id="KW-1185">Reference proteome</keyword>
<evidence type="ECO:0000313" key="1">
    <source>
        <dbReference type="EMBL" id="KAK7826547.1"/>
    </source>
</evidence>
<dbReference type="AlphaFoldDB" id="A0AAW0JHV2"/>
<dbReference type="InterPro" id="IPR040273">
    <property type="entry name" value="PIP1"/>
</dbReference>
<dbReference type="Proteomes" id="UP000237347">
    <property type="component" value="Unassembled WGS sequence"/>
</dbReference>
<dbReference type="PANTHER" id="PTHR37245">
    <property type="entry name" value="PAMP-INDUCED SECRETED PEPTIDE 1"/>
    <property type="match status" value="1"/>
</dbReference>
<reference evidence="1 2" key="1">
    <citation type="journal article" date="2018" name="Sci. Data">
        <title>The draft genome sequence of cork oak.</title>
        <authorList>
            <person name="Ramos A.M."/>
            <person name="Usie A."/>
            <person name="Barbosa P."/>
            <person name="Barros P.M."/>
            <person name="Capote T."/>
            <person name="Chaves I."/>
            <person name="Simoes F."/>
            <person name="Abreu I."/>
            <person name="Carrasquinho I."/>
            <person name="Faro C."/>
            <person name="Guimaraes J.B."/>
            <person name="Mendonca D."/>
            <person name="Nobrega F."/>
            <person name="Rodrigues L."/>
            <person name="Saibo N.J.M."/>
            <person name="Varela M.C."/>
            <person name="Egas C."/>
            <person name="Matos J."/>
            <person name="Miguel C.M."/>
            <person name="Oliveira M.M."/>
            <person name="Ricardo C.P."/>
            <person name="Goncalves S."/>
        </authorList>
    </citation>
    <scope>NUCLEOTIDE SEQUENCE [LARGE SCALE GENOMIC DNA]</scope>
    <source>
        <strain evidence="2">cv. HL8</strain>
    </source>
</reference>
<protein>
    <submittedName>
        <fullName evidence="1">Pamp-induced secreted peptide 1</fullName>
    </submittedName>
</protein>
<dbReference type="GO" id="GO:0006952">
    <property type="term" value="P:defense response"/>
    <property type="evidence" value="ECO:0007669"/>
    <property type="project" value="InterPro"/>
</dbReference>
<sequence>MTLLMMNFRNTSTLLIIFVIYVAILNQVGVQATRGRVLSEDSGNANQLDTHSHIYAKAKDIMAYWFQRLPSGPSPPGLGH</sequence>
<dbReference type="PANTHER" id="PTHR37245:SF4">
    <property type="entry name" value="PAMP-INDUCED SECRETED PEPTIDE 1"/>
    <property type="match status" value="1"/>
</dbReference>
<gene>
    <name evidence="1" type="primary">PIP1_4</name>
    <name evidence="1" type="ORF">CFP56_032102</name>
</gene>
<dbReference type="EMBL" id="PKMF04000544">
    <property type="protein sequence ID" value="KAK7826547.1"/>
    <property type="molecule type" value="Genomic_DNA"/>
</dbReference>
<evidence type="ECO:0000313" key="2">
    <source>
        <dbReference type="Proteomes" id="UP000237347"/>
    </source>
</evidence>
<name>A0AAW0JHV2_QUESU</name>
<organism evidence="1 2">
    <name type="scientific">Quercus suber</name>
    <name type="common">Cork oak</name>
    <dbReference type="NCBI Taxonomy" id="58331"/>
    <lineage>
        <taxon>Eukaryota</taxon>
        <taxon>Viridiplantae</taxon>
        <taxon>Streptophyta</taxon>
        <taxon>Embryophyta</taxon>
        <taxon>Tracheophyta</taxon>
        <taxon>Spermatophyta</taxon>
        <taxon>Magnoliopsida</taxon>
        <taxon>eudicotyledons</taxon>
        <taxon>Gunneridae</taxon>
        <taxon>Pentapetalae</taxon>
        <taxon>rosids</taxon>
        <taxon>fabids</taxon>
        <taxon>Fagales</taxon>
        <taxon>Fagaceae</taxon>
        <taxon>Quercus</taxon>
    </lineage>
</organism>